<dbReference type="Pfam" id="PF03458">
    <property type="entry name" value="Gly_transporter"/>
    <property type="match status" value="2"/>
</dbReference>
<evidence type="ECO:0000256" key="4">
    <source>
        <dbReference type="ARBA" id="ARBA00022989"/>
    </source>
</evidence>
<comment type="subcellular location">
    <subcellularLocation>
        <location evidence="1">Cell membrane</location>
        <topology evidence="1">Multi-pass membrane protein</topology>
    </subcellularLocation>
</comment>
<dbReference type="EnsemblProtists" id="EOD32462">
    <property type="protein sequence ID" value="EOD32462"/>
    <property type="gene ID" value="EMIHUDRAFT_230786"/>
</dbReference>
<sequence>MRPLRGLGVARIGPRRGAPPRDIKSACGPTFTAHSSRRGLCIPSIGPELGPTRKDFILHQARVKLRERAAFDLGRRSQFLEVRLTDAEISSLTSRAGVKKGGDIAGSRRRFLRFAQRRQELDIEREAFLSVVEQPEDASQFANHLLTAIGIIGTASWAISGTQVAGEAGLNIVGCALVGCVSSLGGGTVNALLFGRPVVWVRDPTNLVVAITASLATFIVWPILSSHFAERQAREIRAAAALSKPWWKLDVRQIAGLEVDEDEARIAAEPISRATFLAALRDEDLFLRTATPEQLFIVLDKDNDGVLDEFELKHLVKVSYDGQGWLYALDTIAISSGSVFSAAMAISRGLSPVVCCVSGVSGCFGGIIRDLICKRDVAMGSQSFAASSAAGAIMYVLLREACLRGVSVPLGVRIILSSCTAASVRIIDYVRDTPLLSPMHGFREPRPELVAATLSRRRAAARGDPDIDGGEDPDGPDARRLVRKNSPENPHVA</sequence>
<dbReference type="PANTHER" id="PTHR30506">
    <property type="entry name" value="INNER MEMBRANE PROTEIN"/>
    <property type="match status" value="1"/>
</dbReference>
<feature type="region of interest" description="Disordered" evidence="6">
    <location>
        <begin position="1"/>
        <end position="24"/>
    </location>
</feature>
<evidence type="ECO:0000259" key="8">
    <source>
        <dbReference type="PROSITE" id="PS50222"/>
    </source>
</evidence>
<keyword evidence="4 7" id="KW-1133">Transmembrane helix</keyword>
<dbReference type="PROSITE" id="PS00018">
    <property type="entry name" value="EF_HAND_1"/>
    <property type="match status" value="1"/>
</dbReference>
<feature type="compositionally biased region" description="Acidic residues" evidence="6">
    <location>
        <begin position="466"/>
        <end position="475"/>
    </location>
</feature>
<evidence type="ECO:0000256" key="1">
    <source>
        <dbReference type="ARBA" id="ARBA00004651"/>
    </source>
</evidence>
<keyword evidence="3 7" id="KW-0812">Transmembrane</keyword>
<feature type="transmembrane region" description="Helical" evidence="7">
    <location>
        <begin position="172"/>
        <end position="195"/>
    </location>
</feature>
<accession>A0A0D3K9M7</accession>
<name>A0A0D3K9M7_EMIH1</name>
<dbReference type="GO" id="GO:0005886">
    <property type="term" value="C:plasma membrane"/>
    <property type="evidence" value="ECO:0007669"/>
    <property type="project" value="UniProtKB-SubCell"/>
</dbReference>
<evidence type="ECO:0000256" key="6">
    <source>
        <dbReference type="SAM" id="MobiDB-lite"/>
    </source>
</evidence>
<dbReference type="PANTHER" id="PTHR30506:SF3">
    <property type="entry name" value="UPF0126 INNER MEMBRANE PROTEIN YADS-RELATED"/>
    <property type="match status" value="1"/>
</dbReference>
<dbReference type="InterPro" id="IPR002048">
    <property type="entry name" value="EF_hand_dom"/>
</dbReference>
<dbReference type="Proteomes" id="UP000013827">
    <property type="component" value="Unassembled WGS sequence"/>
</dbReference>
<reference evidence="10" key="1">
    <citation type="journal article" date="2013" name="Nature">
        <title>Pan genome of the phytoplankton Emiliania underpins its global distribution.</title>
        <authorList>
            <person name="Read B.A."/>
            <person name="Kegel J."/>
            <person name="Klute M.J."/>
            <person name="Kuo A."/>
            <person name="Lefebvre S.C."/>
            <person name="Maumus F."/>
            <person name="Mayer C."/>
            <person name="Miller J."/>
            <person name="Monier A."/>
            <person name="Salamov A."/>
            <person name="Young J."/>
            <person name="Aguilar M."/>
            <person name="Claverie J.M."/>
            <person name="Frickenhaus S."/>
            <person name="Gonzalez K."/>
            <person name="Herman E.K."/>
            <person name="Lin Y.C."/>
            <person name="Napier J."/>
            <person name="Ogata H."/>
            <person name="Sarno A.F."/>
            <person name="Shmutz J."/>
            <person name="Schroeder D."/>
            <person name="de Vargas C."/>
            <person name="Verret F."/>
            <person name="von Dassow P."/>
            <person name="Valentin K."/>
            <person name="Van de Peer Y."/>
            <person name="Wheeler G."/>
            <person name="Dacks J.B."/>
            <person name="Delwiche C.F."/>
            <person name="Dyhrman S.T."/>
            <person name="Glockner G."/>
            <person name="John U."/>
            <person name="Richards T."/>
            <person name="Worden A.Z."/>
            <person name="Zhang X."/>
            <person name="Grigoriev I.V."/>
            <person name="Allen A.E."/>
            <person name="Bidle K."/>
            <person name="Borodovsky M."/>
            <person name="Bowler C."/>
            <person name="Brownlee C."/>
            <person name="Cock J.M."/>
            <person name="Elias M."/>
            <person name="Gladyshev V.N."/>
            <person name="Groth M."/>
            <person name="Guda C."/>
            <person name="Hadaegh A."/>
            <person name="Iglesias-Rodriguez M.D."/>
            <person name="Jenkins J."/>
            <person name="Jones B.M."/>
            <person name="Lawson T."/>
            <person name="Leese F."/>
            <person name="Lindquist E."/>
            <person name="Lobanov A."/>
            <person name="Lomsadze A."/>
            <person name="Malik S.B."/>
            <person name="Marsh M.E."/>
            <person name="Mackinder L."/>
            <person name="Mock T."/>
            <person name="Mueller-Roeber B."/>
            <person name="Pagarete A."/>
            <person name="Parker M."/>
            <person name="Probert I."/>
            <person name="Quesneville H."/>
            <person name="Raines C."/>
            <person name="Rensing S.A."/>
            <person name="Riano-Pachon D.M."/>
            <person name="Richier S."/>
            <person name="Rokitta S."/>
            <person name="Shiraiwa Y."/>
            <person name="Soanes D.M."/>
            <person name="van der Giezen M."/>
            <person name="Wahlund T.M."/>
            <person name="Williams B."/>
            <person name="Wilson W."/>
            <person name="Wolfe G."/>
            <person name="Wurch L.L."/>
        </authorList>
    </citation>
    <scope>NUCLEOTIDE SEQUENCE</scope>
</reference>
<dbReference type="InterPro" id="IPR005115">
    <property type="entry name" value="Gly_transporter"/>
</dbReference>
<reference evidence="9" key="2">
    <citation type="submission" date="2024-10" db="UniProtKB">
        <authorList>
            <consortium name="EnsemblProtists"/>
        </authorList>
    </citation>
    <scope>IDENTIFICATION</scope>
</reference>
<dbReference type="PROSITE" id="PS50222">
    <property type="entry name" value="EF_HAND_2"/>
    <property type="match status" value="1"/>
</dbReference>
<evidence type="ECO:0000256" key="2">
    <source>
        <dbReference type="ARBA" id="ARBA00022475"/>
    </source>
</evidence>
<evidence type="ECO:0000256" key="7">
    <source>
        <dbReference type="SAM" id="Phobius"/>
    </source>
</evidence>
<dbReference type="InterPro" id="IPR018247">
    <property type="entry name" value="EF_Hand_1_Ca_BS"/>
</dbReference>
<feature type="transmembrane region" description="Helical" evidence="7">
    <location>
        <begin position="207"/>
        <end position="224"/>
    </location>
</feature>
<evidence type="ECO:0000256" key="3">
    <source>
        <dbReference type="ARBA" id="ARBA00022692"/>
    </source>
</evidence>
<keyword evidence="5 7" id="KW-0472">Membrane</keyword>
<dbReference type="GO" id="GO:0005509">
    <property type="term" value="F:calcium ion binding"/>
    <property type="evidence" value="ECO:0007669"/>
    <property type="project" value="InterPro"/>
</dbReference>
<protein>
    <recommendedName>
        <fullName evidence="8">EF-hand domain-containing protein</fullName>
    </recommendedName>
</protein>
<dbReference type="RefSeq" id="XP_005784891.1">
    <property type="nucleotide sequence ID" value="XM_005784834.1"/>
</dbReference>
<evidence type="ECO:0000313" key="9">
    <source>
        <dbReference type="EnsemblProtists" id="EOD32462"/>
    </source>
</evidence>
<organism evidence="9 10">
    <name type="scientific">Emiliania huxleyi (strain CCMP1516)</name>
    <dbReference type="NCBI Taxonomy" id="280463"/>
    <lineage>
        <taxon>Eukaryota</taxon>
        <taxon>Haptista</taxon>
        <taxon>Haptophyta</taxon>
        <taxon>Prymnesiophyceae</taxon>
        <taxon>Isochrysidales</taxon>
        <taxon>Noelaerhabdaceae</taxon>
        <taxon>Emiliania</taxon>
    </lineage>
</organism>
<proteinExistence type="predicted"/>
<dbReference type="PaxDb" id="2903-EOD32462"/>
<dbReference type="HOGENOM" id="CLU_553707_0_0_1"/>
<dbReference type="AlphaFoldDB" id="A0A0D3K9M7"/>
<dbReference type="GeneID" id="17277734"/>
<evidence type="ECO:0000313" key="10">
    <source>
        <dbReference type="Proteomes" id="UP000013827"/>
    </source>
</evidence>
<evidence type="ECO:0000256" key="5">
    <source>
        <dbReference type="ARBA" id="ARBA00023136"/>
    </source>
</evidence>
<keyword evidence="10" id="KW-1185">Reference proteome</keyword>
<feature type="region of interest" description="Disordered" evidence="6">
    <location>
        <begin position="455"/>
        <end position="493"/>
    </location>
</feature>
<feature type="domain" description="EF-hand" evidence="8">
    <location>
        <begin position="287"/>
        <end position="322"/>
    </location>
</feature>
<keyword evidence="2" id="KW-1003">Cell membrane</keyword>
<dbReference type="KEGG" id="ehx:EMIHUDRAFT_230786"/>